<dbReference type="InterPro" id="IPR039426">
    <property type="entry name" value="TonB-dep_rcpt-like"/>
</dbReference>
<feature type="domain" description="TonB-dependent receptor-like beta-barrel" evidence="13">
    <location>
        <begin position="267"/>
        <end position="663"/>
    </location>
</feature>
<evidence type="ECO:0000256" key="8">
    <source>
        <dbReference type="ARBA" id="ARBA00023170"/>
    </source>
</evidence>
<keyword evidence="7 10" id="KW-0472">Membrane</keyword>
<dbReference type="PROSITE" id="PS52016">
    <property type="entry name" value="TONB_DEPENDENT_REC_3"/>
    <property type="match status" value="1"/>
</dbReference>
<comment type="subcellular location">
    <subcellularLocation>
        <location evidence="1 10">Cell outer membrane</location>
        <topology evidence="1 10">Multi-pass membrane protein</topology>
    </subcellularLocation>
</comment>
<evidence type="ECO:0000256" key="10">
    <source>
        <dbReference type="PROSITE-ProRule" id="PRU01360"/>
    </source>
</evidence>
<name>A0ABT3JXJ0_9XANT</name>
<gene>
    <name evidence="15" type="ORF">OK345_10530</name>
</gene>
<dbReference type="NCBIfam" id="TIGR01783">
    <property type="entry name" value="TonB-siderophor"/>
    <property type="match status" value="1"/>
</dbReference>
<sequence>MPRAALLAAALLPLLAQAQPATPDRSDDATDLDAIRVTAERGRSSAGALGERAIVDTPFSITRVDSAQLQDRQVNSLAQAFIADPSVSGNVGAYNSSWHSTIAVRGLRLHESTSFKLNGTPLYTYGSQWPYEMMEQVQLLKGAAGFMYGFGAPGGILDYITKKPTDTPLTSLTLGYRDGGVFSAHLDNSRRFGEDERFGYRINAVQENGDTYNDSHIDRSMLALGWDARLGETLAWTADLVYQNRELENESPVVYFASYTDGVLPRRLDARRSRAIHDTYYNVETQAAMTALKWRIGEQWSARLDLSYSKYRSAINKIWDYVQNREGDTTTYIYDLGNRAENYMAQALLEGQIETGAVRHQLVAGLDWQQADSGWARVNSWSVLGYSNLYLPSGLEYHSSHSRDTYRGSRVEQASAFASDTLHFGEHWQALLGLRHTRYRQDSWNPAGAHTGSYEKSATTPTLALLFKPRQDQTLYASYVESLERGSTAGIQYENRNELLPPLESHQYELGYKIDAPRWGVDAAVFRIERGAGYGNADNYYVQDGEVRYEGVDVGGRLQLLPGWTVGAGATWLDAEFLRTAPAVLGNRPHLTPKFQATLNSNYELAAVPGLSLHGAVKRYDAVMYEDDNLLELPGFTLVDAGANYRTRWNQRPVTFRAEITNLGDRRYWTRDGNGYGEPRTYALSVQLEL</sequence>
<dbReference type="Gene3D" id="2.40.170.20">
    <property type="entry name" value="TonB-dependent receptor, beta-barrel domain"/>
    <property type="match status" value="1"/>
</dbReference>
<evidence type="ECO:0000259" key="13">
    <source>
        <dbReference type="Pfam" id="PF00593"/>
    </source>
</evidence>
<organism evidence="15 16">
    <name type="scientific">Xanthomonas chitinilytica</name>
    <dbReference type="NCBI Taxonomy" id="2989819"/>
    <lineage>
        <taxon>Bacteria</taxon>
        <taxon>Pseudomonadati</taxon>
        <taxon>Pseudomonadota</taxon>
        <taxon>Gammaproteobacteria</taxon>
        <taxon>Lysobacterales</taxon>
        <taxon>Lysobacteraceae</taxon>
        <taxon>Xanthomonas</taxon>
    </lineage>
</organism>
<accession>A0ABT3JXJ0</accession>
<evidence type="ECO:0000256" key="3">
    <source>
        <dbReference type="ARBA" id="ARBA00022448"/>
    </source>
</evidence>
<dbReference type="InterPro" id="IPR037066">
    <property type="entry name" value="Plug_dom_sf"/>
</dbReference>
<dbReference type="Gene3D" id="2.170.130.10">
    <property type="entry name" value="TonB-dependent receptor, plug domain"/>
    <property type="match status" value="1"/>
</dbReference>
<evidence type="ECO:0000256" key="12">
    <source>
        <dbReference type="SAM" id="SignalP"/>
    </source>
</evidence>
<dbReference type="EMBL" id="JAPCHY010000008">
    <property type="protein sequence ID" value="MCW4472939.1"/>
    <property type="molecule type" value="Genomic_DNA"/>
</dbReference>
<dbReference type="Pfam" id="PF00593">
    <property type="entry name" value="TonB_dep_Rec_b-barrel"/>
    <property type="match status" value="1"/>
</dbReference>
<dbReference type="InterPro" id="IPR036942">
    <property type="entry name" value="Beta-barrel_TonB_sf"/>
</dbReference>
<evidence type="ECO:0000256" key="5">
    <source>
        <dbReference type="ARBA" id="ARBA00022692"/>
    </source>
</evidence>
<keyword evidence="16" id="KW-1185">Reference proteome</keyword>
<keyword evidence="4 10" id="KW-1134">Transmembrane beta strand</keyword>
<keyword evidence="6 11" id="KW-0798">TonB box</keyword>
<keyword evidence="5 10" id="KW-0812">Transmembrane</keyword>
<evidence type="ECO:0000313" key="16">
    <source>
        <dbReference type="Proteomes" id="UP001209922"/>
    </source>
</evidence>
<dbReference type="SUPFAM" id="SSF56935">
    <property type="entry name" value="Porins"/>
    <property type="match status" value="1"/>
</dbReference>
<dbReference type="Pfam" id="PF07715">
    <property type="entry name" value="Plug"/>
    <property type="match status" value="1"/>
</dbReference>
<dbReference type="InterPro" id="IPR012910">
    <property type="entry name" value="Plug_dom"/>
</dbReference>
<evidence type="ECO:0000259" key="14">
    <source>
        <dbReference type="Pfam" id="PF07715"/>
    </source>
</evidence>
<proteinExistence type="inferred from homology"/>
<evidence type="ECO:0000256" key="6">
    <source>
        <dbReference type="ARBA" id="ARBA00023077"/>
    </source>
</evidence>
<dbReference type="InterPro" id="IPR000531">
    <property type="entry name" value="Beta-barrel_TonB"/>
</dbReference>
<comment type="caution">
    <text evidence="15">The sequence shown here is derived from an EMBL/GenBank/DDBJ whole genome shotgun (WGS) entry which is preliminary data.</text>
</comment>
<feature type="domain" description="TonB-dependent receptor plug" evidence="14">
    <location>
        <begin position="55"/>
        <end position="156"/>
    </location>
</feature>
<keyword evidence="12" id="KW-0732">Signal</keyword>
<evidence type="ECO:0000256" key="1">
    <source>
        <dbReference type="ARBA" id="ARBA00004571"/>
    </source>
</evidence>
<evidence type="ECO:0000256" key="9">
    <source>
        <dbReference type="ARBA" id="ARBA00023237"/>
    </source>
</evidence>
<dbReference type="CDD" id="cd01347">
    <property type="entry name" value="ligand_gated_channel"/>
    <property type="match status" value="1"/>
</dbReference>
<feature type="chain" id="PRO_5046194063" evidence="12">
    <location>
        <begin position="19"/>
        <end position="690"/>
    </location>
</feature>
<dbReference type="PANTHER" id="PTHR32552">
    <property type="entry name" value="FERRICHROME IRON RECEPTOR-RELATED"/>
    <property type="match status" value="1"/>
</dbReference>
<keyword evidence="8 15" id="KW-0675">Receptor</keyword>
<keyword evidence="3 10" id="KW-0813">Transport</keyword>
<evidence type="ECO:0000313" key="15">
    <source>
        <dbReference type="EMBL" id="MCW4472939.1"/>
    </source>
</evidence>
<feature type="signal peptide" evidence="12">
    <location>
        <begin position="1"/>
        <end position="18"/>
    </location>
</feature>
<evidence type="ECO:0000256" key="7">
    <source>
        <dbReference type="ARBA" id="ARBA00023136"/>
    </source>
</evidence>
<dbReference type="PANTHER" id="PTHR32552:SF82">
    <property type="entry name" value="FCUA PROTEIN"/>
    <property type="match status" value="1"/>
</dbReference>
<keyword evidence="9 10" id="KW-0998">Cell outer membrane</keyword>
<dbReference type="RefSeq" id="WP_265127925.1">
    <property type="nucleotide sequence ID" value="NZ_JAPCHY010000008.1"/>
</dbReference>
<reference evidence="15 16" key="1">
    <citation type="submission" date="2022-10" db="EMBL/GenBank/DDBJ databases">
        <title>Xanthomonas sp. H13-6.</title>
        <authorList>
            <person name="Liu X."/>
            <person name="Deng Z."/>
            <person name="Jiang Y."/>
            <person name="Yu T."/>
            <person name="Ai J."/>
        </authorList>
    </citation>
    <scope>NUCLEOTIDE SEQUENCE [LARGE SCALE GENOMIC DNA]</scope>
    <source>
        <strain evidence="15 16">H13-6</strain>
    </source>
</reference>
<comment type="similarity">
    <text evidence="2 10 11">Belongs to the TonB-dependent receptor family.</text>
</comment>
<evidence type="ECO:0000256" key="11">
    <source>
        <dbReference type="RuleBase" id="RU003357"/>
    </source>
</evidence>
<protein>
    <submittedName>
        <fullName evidence="15">TonB-dependent receptor</fullName>
    </submittedName>
</protein>
<evidence type="ECO:0000256" key="2">
    <source>
        <dbReference type="ARBA" id="ARBA00009810"/>
    </source>
</evidence>
<evidence type="ECO:0000256" key="4">
    <source>
        <dbReference type="ARBA" id="ARBA00022452"/>
    </source>
</evidence>
<dbReference type="Proteomes" id="UP001209922">
    <property type="component" value="Unassembled WGS sequence"/>
</dbReference>
<dbReference type="InterPro" id="IPR010105">
    <property type="entry name" value="TonB_sidphr_rcpt"/>
</dbReference>